<dbReference type="AlphaFoldDB" id="A0A0A9DRC8"/>
<reference evidence="1" key="1">
    <citation type="submission" date="2014-09" db="EMBL/GenBank/DDBJ databases">
        <authorList>
            <person name="Magalhaes I.L.F."/>
            <person name="Oliveira U."/>
            <person name="Santos F.R."/>
            <person name="Vidigal T.H.D.A."/>
            <person name="Brescovit A.D."/>
            <person name="Santos A.J."/>
        </authorList>
    </citation>
    <scope>NUCLEOTIDE SEQUENCE</scope>
    <source>
        <tissue evidence="1">Shoot tissue taken approximately 20 cm above the soil surface</tissue>
    </source>
</reference>
<evidence type="ECO:0000313" key="1">
    <source>
        <dbReference type="EMBL" id="JAD90366.1"/>
    </source>
</evidence>
<name>A0A0A9DRC8_ARUDO</name>
<reference evidence="1" key="2">
    <citation type="journal article" date="2015" name="Data Brief">
        <title>Shoot transcriptome of the giant reed, Arundo donax.</title>
        <authorList>
            <person name="Barrero R.A."/>
            <person name="Guerrero F.D."/>
            <person name="Moolhuijzen P."/>
            <person name="Goolsby J.A."/>
            <person name="Tidwell J."/>
            <person name="Bellgard S.E."/>
            <person name="Bellgard M.I."/>
        </authorList>
    </citation>
    <scope>NUCLEOTIDE SEQUENCE</scope>
    <source>
        <tissue evidence="1">Shoot tissue taken approximately 20 cm above the soil surface</tissue>
    </source>
</reference>
<accession>A0A0A9DRC8</accession>
<organism evidence="1">
    <name type="scientific">Arundo donax</name>
    <name type="common">Giant reed</name>
    <name type="synonym">Donax arundinaceus</name>
    <dbReference type="NCBI Taxonomy" id="35708"/>
    <lineage>
        <taxon>Eukaryota</taxon>
        <taxon>Viridiplantae</taxon>
        <taxon>Streptophyta</taxon>
        <taxon>Embryophyta</taxon>
        <taxon>Tracheophyta</taxon>
        <taxon>Spermatophyta</taxon>
        <taxon>Magnoliopsida</taxon>
        <taxon>Liliopsida</taxon>
        <taxon>Poales</taxon>
        <taxon>Poaceae</taxon>
        <taxon>PACMAD clade</taxon>
        <taxon>Arundinoideae</taxon>
        <taxon>Arundineae</taxon>
        <taxon>Arundo</taxon>
    </lineage>
</organism>
<sequence length="113" mass="13101">MFHFNLITSEIYTRAVKRAVYAGIYTPRNTFTWSLNGSPHDVLRGYENLVRCYHQTRGIAVDVSTLFGRSKEVYTTPEAGTFRVTVELGSDSIDFLIEGRFMWMRGFQGEWYV</sequence>
<protein>
    <submittedName>
        <fullName evidence="1">Uncharacterized protein</fullName>
    </submittedName>
</protein>
<proteinExistence type="predicted"/>
<dbReference type="EMBL" id="GBRH01207529">
    <property type="protein sequence ID" value="JAD90366.1"/>
    <property type="molecule type" value="Transcribed_RNA"/>
</dbReference>